<dbReference type="AlphaFoldDB" id="A0A1H4MWB0"/>
<gene>
    <name evidence="4" type="ORF">SAMN05216452_3505</name>
</gene>
<evidence type="ECO:0000313" key="5">
    <source>
        <dbReference type="Proteomes" id="UP000199064"/>
    </source>
</evidence>
<feature type="compositionally biased region" description="Basic and acidic residues" evidence="2">
    <location>
        <begin position="1"/>
        <end position="38"/>
    </location>
</feature>
<dbReference type="PIRSF" id="PIRSF032126">
    <property type="entry name" value="F0F1_ATP_synthase_subunit_I"/>
    <property type="match status" value="1"/>
</dbReference>
<organism evidence="4 5">
    <name type="scientific">Nitratireductor aquibiodomus</name>
    <dbReference type="NCBI Taxonomy" id="204799"/>
    <lineage>
        <taxon>Bacteria</taxon>
        <taxon>Pseudomonadati</taxon>
        <taxon>Pseudomonadota</taxon>
        <taxon>Alphaproteobacteria</taxon>
        <taxon>Hyphomicrobiales</taxon>
        <taxon>Phyllobacteriaceae</taxon>
        <taxon>Nitratireductor</taxon>
    </lineage>
</organism>
<comment type="function">
    <text evidence="1">A possible function for this protein is to guide the assembly of the membrane sector of the ATPase enzyme complex.</text>
</comment>
<dbReference type="GO" id="GO:1902600">
    <property type="term" value="P:proton transmembrane transport"/>
    <property type="evidence" value="ECO:0007669"/>
    <property type="project" value="UniProtKB-KW"/>
</dbReference>
<keyword evidence="1 3" id="KW-0472">Membrane</keyword>
<dbReference type="RefSeq" id="WP_025029460.1">
    <property type="nucleotide sequence ID" value="NZ_FNSL01000001.1"/>
</dbReference>
<keyword evidence="1" id="KW-0813">Transport</keyword>
<reference evidence="5" key="1">
    <citation type="submission" date="2016-10" db="EMBL/GenBank/DDBJ databases">
        <authorList>
            <person name="Varghese N."/>
            <person name="Submissions S."/>
        </authorList>
    </citation>
    <scope>NUCLEOTIDE SEQUENCE [LARGE SCALE GENOMIC DNA]</scope>
    <source>
        <strain evidence="5">ES.061</strain>
    </source>
</reference>
<accession>A0A1H4MWB0</accession>
<keyword evidence="3" id="KW-1133">Transmembrane helix</keyword>
<dbReference type="Proteomes" id="UP000199064">
    <property type="component" value="Unassembled WGS sequence"/>
</dbReference>
<dbReference type="EMBL" id="FNSL01000001">
    <property type="protein sequence ID" value="SEB87361.1"/>
    <property type="molecule type" value="Genomic_DNA"/>
</dbReference>
<feature type="transmembrane region" description="Helical" evidence="3">
    <location>
        <begin position="73"/>
        <end position="94"/>
    </location>
</feature>
<evidence type="ECO:0000256" key="1">
    <source>
        <dbReference type="PIRNR" id="PIRNR032126"/>
    </source>
</evidence>
<feature type="region of interest" description="Disordered" evidence="2">
    <location>
        <begin position="1"/>
        <end position="41"/>
    </location>
</feature>
<comment type="similarity">
    <text evidence="1">Belongs to the bacterial AtpI family.</text>
</comment>
<keyword evidence="1" id="KW-0375">Hydrogen ion transport</keyword>
<keyword evidence="5" id="KW-1185">Reference proteome</keyword>
<keyword evidence="1" id="KW-0406">Ion transport</keyword>
<dbReference type="InterPro" id="IPR032820">
    <property type="entry name" value="ATPase_put"/>
</dbReference>
<protein>
    <recommendedName>
        <fullName evidence="1">ATP synthase protein I</fullName>
    </recommendedName>
</protein>
<evidence type="ECO:0000313" key="4">
    <source>
        <dbReference type="EMBL" id="SEB87361.1"/>
    </source>
</evidence>
<dbReference type="Pfam" id="PF09527">
    <property type="entry name" value="ATPase_gene1"/>
    <property type="match status" value="1"/>
</dbReference>
<evidence type="ECO:0000256" key="3">
    <source>
        <dbReference type="SAM" id="Phobius"/>
    </source>
</evidence>
<name>A0A1H4MWB0_9HYPH</name>
<sequence length="117" mass="12296">MADKDQPDDLERRRADLEKALAQKRPAKQDGGEGKTKGDMAGAAQALRLSSEFIAGVGVGAALGWFIDHFAGTSPWGLIIFLLLGFGAGVLNVLRSAGLIAEFGIRSSDDGQGPEKK</sequence>
<dbReference type="InterPro" id="IPR016989">
    <property type="entry name" value="Atp1_alphaprobac"/>
</dbReference>
<evidence type="ECO:0000256" key="2">
    <source>
        <dbReference type="SAM" id="MobiDB-lite"/>
    </source>
</evidence>
<feature type="transmembrane region" description="Helical" evidence="3">
    <location>
        <begin position="46"/>
        <end position="67"/>
    </location>
</feature>
<proteinExistence type="inferred from homology"/>
<dbReference type="GO" id="GO:0045259">
    <property type="term" value="C:proton-transporting ATP synthase complex"/>
    <property type="evidence" value="ECO:0007669"/>
    <property type="project" value="UniProtKB-UniRule"/>
</dbReference>
<keyword evidence="3" id="KW-0812">Transmembrane</keyword>